<name>A0ABR2AE04_9ROSI</name>
<keyword evidence="1" id="KW-0805">Transcription regulation</keyword>
<feature type="region of interest" description="Disordered" evidence="5">
    <location>
        <begin position="32"/>
        <end position="90"/>
    </location>
</feature>
<evidence type="ECO:0000313" key="7">
    <source>
        <dbReference type="EMBL" id="KAK8491048.1"/>
    </source>
</evidence>
<proteinExistence type="predicted"/>
<comment type="caution">
    <text evidence="7">The sequence shown here is derived from an EMBL/GenBank/DDBJ whole genome shotgun (WGS) entry which is preliminary data.</text>
</comment>
<evidence type="ECO:0000256" key="3">
    <source>
        <dbReference type="ARBA" id="ARBA00023163"/>
    </source>
</evidence>
<keyword evidence="2" id="KW-0238">DNA-binding</keyword>
<dbReference type="Gene3D" id="3.30.1330.80">
    <property type="entry name" value="Hypothetical protein, similar to alpha- acetolactate decarboxylase, domain 2"/>
    <property type="match status" value="1"/>
</dbReference>
<keyword evidence="8" id="KW-1185">Reference proteome</keyword>
<dbReference type="Pfam" id="PF03479">
    <property type="entry name" value="PCC"/>
    <property type="match status" value="1"/>
</dbReference>
<reference evidence="7 8" key="1">
    <citation type="journal article" date="2024" name="G3 (Bethesda)">
        <title>Genome assembly of Hibiscus sabdariffa L. provides insights into metabolisms of medicinal natural products.</title>
        <authorList>
            <person name="Kim T."/>
        </authorList>
    </citation>
    <scope>NUCLEOTIDE SEQUENCE [LARGE SCALE GENOMIC DNA]</scope>
    <source>
        <strain evidence="7">TK-2024</strain>
        <tissue evidence="7">Old leaves</tissue>
    </source>
</reference>
<evidence type="ECO:0000256" key="2">
    <source>
        <dbReference type="ARBA" id="ARBA00023125"/>
    </source>
</evidence>
<dbReference type="SUPFAM" id="SSF117856">
    <property type="entry name" value="AF0104/ALDC/Ptd012-like"/>
    <property type="match status" value="1"/>
</dbReference>
<sequence length="298" mass="30730">MANLWWAGNMAMRGGGAVSPAASLHLRNPSEDHQMTAFRADISPSNGDHQEDNEDSRDNVEPEAAAGSASRRPRGRPPGSKNKPKAPVVITKESPNSLHSHVLEIASGGDIAECIGNFARRRHCGVSVLSGSGVVTNVTLRQPAAPSGVITLHGRFEILSLSGVFLPTPSTPGATGLTVYLSGGQGQVVGGSVVGALEASGPVMVIAATFTNAVYEKLPIEDENSGGGGGDSGGNNNSNIDNNNSNDGGGDGNSGSLSQGTSQDHHQVGSMPMYNLPPNGQMPHDLFWCTPPRPPPFS</sequence>
<dbReference type="EMBL" id="JBBPBN010000265">
    <property type="protein sequence ID" value="KAK8491048.1"/>
    <property type="molecule type" value="Genomic_DNA"/>
</dbReference>
<evidence type="ECO:0000259" key="6">
    <source>
        <dbReference type="PROSITE" id="PS51742"/>
    </source>
</evidence>
<dbReference type="InterPro" id="IPR005175">
    <property type="entry name" value="PPC_dom"/>
</dbReference>
<evidence type="ECO:0000256" key="5">
    <source>
        <dbReference type="SAM" id="MobiDB-lite"/>
    </source>
</evidence>
<dbReference type="CDD" id="cd11378">
    <property type="entry name" value="DUF296"/>
    <property type="match status" value="1"/>
</dbReference>
<keyword evidence="4" id="KW-0539">Nucleus</keyword>
<keyword evidence="3" id="KW-0804">Transcription</keyword>
<protein>
    <recommendedName>
        <fullName evidence="6">PPC domain-containing protein</fullName>
    </recommendedName>
</protein>
<organism evidence="7 8">
    <name type="scientific">Hibiscus sabdariffa</name>
    <name type="common">roselle</name>
    <dbReference type="NCBI Taxonomy" id="183260"/>
    <lineage>
        <taxon>Eukaryota</taxon>
        <taxon>Viridiplantae</taxon>
        <taxon>Streptophyta</taxon>
        <taxon>Embryophyta</taxon>
        <taxon>Tracheophyta</taxon>
        <taxon>Spermatophyta</taxon>
        <taxon>Magnoliopsida</taxon>
        <taxon>eudicotyledons</taxon>
        <taxon>Gunneridae</taxon>
        <taxon>Pentapetalae</taxon>
        <taxon>rosids</taxon>
        <taxon>malvids</taxon>
        <taxon>Malvales</taxon>
        <taxon>Malvaceae</taxon>
        <taxon>Malvoideae</taxon>
        <taxon>Hibiscus</taxon>
    </lineage>
</organism>
<dbReference type="PANTHER" id="PTHR31100:SF14">
    <property type="entry name" value="AT-HOOK MOTIF NUCLEAR-LOCALIZED PROTEIN 15"/>
    <property type="match status" value="1"/>
</dbReference>
<dbReference type="PANTHER" id="PTHR31100">
    <property type="entry name" value="AT-HOOK MOTIF NUCLEAR-LOCALIZED PROTEIN 15"/>
    <property type="match status" value="1"/>
</dbReference>
<dbReference type="InterPro" id="IPR014476">
    <property type="entry name" value="AHL15-29"/>
</dbReference>
<feature type="region of interest" description="Disordered" evidence="5">
    <location>
        <begin position="222"/>
        <end position="277"/>
    </location>
</feature>
<evidence type="ECO:0000256" key="1">
    <source>
        <dbReference type="ARBA" id="ARBA00023015"/>
    </source>
</evidence>
<evidence type="ECO:0000313" key="8">
    <source>
        <dbReference type="Proteomes" id="UP001396334"/>
    </source>
</evidence>
<dbReference type="PROSITE" id="PS51742">
    <property type="entry name" value="PPC"/>
    <property type="match status" value="1"/>
</dbReference>
<feature type="compositionally biased region" description="Low complexity" evidence="5">
    <location>
        <begin position="234"/>
        <end position="246"/>
    </location>
</feature>
<dbReference type="Proteomes" id="UP001396334">
    <property type="component" value="Unassembled WGS sequence"/>
</dbReference>
<accession>A0ABR2AE04</accession>
<gene>
    <name evidence="7" type="ORF">V6N11_047093</name>
</gene>
<evidence type="ECO:0000256" key="4">
    <source>
        <dbReference type="ARBA" id="ARBA00023242"/>
    </source>
</evidence>
<feature type="domain" description="PPC" evidence="6">
    <location>
        <begin position="95"/>
        <end position="233"/>
    </location>
</feature>